<feature type="domain" description="Thioredoxin" evidence="1">
    <location>
        <begin position="1"/>
        <end position="113"/>
    </location>
</feature>
<reference evidence="2 3" key="1">
    <citation type="submission" date="2018-03" db="EMBL/GenBank/DDBJ databases">
        <title>Genomic Encyclopedia of Archaeal and Bacterial Type Strains, Phase II (KMG-II): from individual species to whole genera.</title>
        <authorList>
            <person name="Goeker M."/>
        </authorList>
    </citation>
    <scope>NUCLEOTIDE SEQUENCE [LARGE SCALE GENOMIC DNA]</scope>
    <source>
        <strain evidence="2 3">DSM 45416</strain>
    </source>
</reference>
<evidence type="ECO:0000259" key="1">
    <source>
        <dbReference type="PROSITE" id="PS51352"/>
    </source>
</evidence>
<evidence type="ECO:0000313" key="3">
    <source>
        <dbReference type="Proteomes" id="UP000239210"/>
    </source>
</evidence>
<dbReference type="AlphaFoldDB" id="A0A2T0TS39"/>
<dbReference type="SUPFAM" id="SSF52833">
    <property type="entry name" value="Thioredoxin-like"/>
    <property type="match status" value="1"/>
</dbReference>
<name>A0A2T0TS39_9ACTN</name>
<accession>A0A2T0TS39</accession>
<dbReference type="EMBL" id="PVTG01000009">
    <property type="protein sequence ID" value="PRY48469.1"/>
    <property type="molecule type" value="Genomic_DNA"/>
</dbReference>
<comment type="caution">
    <text evidence="2">The sequence shown here is derived from an EMBL/GenBank/DDBJ whole genome shotgun (WGS) entry which is preliminary data.</text>
</comment>
<keyword evidence="3" id="KW-1185">Reference proteome</keyword>
<sequence>MRVVEHTGRVTVVLTGADYAAAVSAPGIVLVDFRAAGSGSSRAFSREFDAAAERHPGLVFGSVDTEAEAALAARVGVRSAPTLLVFRDGVPVYAEPGYLPGDSLDLLVATVRELDMPAVRALFPEPVDPR</sequence>
<dbReference type="PROSITE" id="PS51352">
    <property type="entry name" value="THIOREDOXIN_2"/>
    <property type="match status" value="1"/>
</dbReference>
<dbReference type="InterPro" id="IPR013766">
    <property type="entry name" value="Thioredoxin_domain"/>
</dbReference>
<proteinExistence type="predicted"/>
<dbReference type="InterPro" id="IPR036249">
    <property type="entry name" value="Thioredoxin-like_sf"/>
</dbReference>
<dbReference type="Gene3D" id="3.40.30.10">
    <property type="entry name" value="Glutaredoxin"/>
    <property type="match status" value="1"/>
</dbReference>
<dbReference type="Proteomes" id="UP000239210">
    <property type="component" value="Unassembled WGS sequence"/>
</dbReference>
<gene>
    <name evidence="2" type="ORF">LY71_109106</name>
</gene>
<protein>
    <submittedName>
        <fullName evidence="2">Thioredoxin</fullName>
    </submittedName>
</protein>
<organism evidence="2 3">
    <name type="scientific">Geodermatophilus tzadiensis</name>
    <dbReference type="NCBI Taxonomy" id="1137988"/>
    <lineage>
        <taxon>Bacteria</taxon>
        <taxon>Bacillati</taxon>
        <taxon>Actinomycetota</taxon>
        <taxon>Actinomycetes</taxon>
        <taxon>Geodermatophilales</taxon>
        <taxon>Geodermatophilaceae</taxon>
        <taxon>Geodermatophilus</taxon>
    </lineage>
</organism>
<dbReference type="CDD" id="cd02947">
    <property type="entry name" value="TRX_family"/>
    <property type="match status" value="1"/>
</dbReference>
<dbReference type="Pfam" id="PF00085">
    <property type="entry name" value="Thioredoxin"/>
    <property type="match status" value="1"/>
</dbReference>
<evidence type="ECO:0000313" key="2">
    <source>
        <dbReference type="EMBL" id="PRY48469.1"/>
    </source>
</evidence>